<accession>A0A1D8PDN5</accession>
<dbReference type="EMBL" id="CP017623">
    <property type="protein sequence ID" value="AOW26254.1"/>
    <property type="molecule type" value="Genomic_DNA"/>
</dbReference>
<sequence length="972" mass="104796">MSEEEEDKHLKSPGGSSLNPRKSSDLQPSASSSSQTLDDTHSQPKSTTPSESTEYTSPSKSLKSFFFKNRLSSYSIDSISEQPELEFQSHRHSTERTRTKKSSSIGSAELSPSRSPRMMNFSLRPKFIRSRSSGISDTSTGSTHPIPPAASVLSSSSQRRATIEDFADTESEESNDSNEDIEDKNQDQTNANKQQREHHHHHQQQQSHDIDEDSINSLLQEYHNRDSEFDNKDIKNKFIFREEFDDTNSIKTKSRPASRILTPEENEELKAEIIRQGSIRSSGGTSSSSQILKPLGSGMSRGSSSQQQQQQPYIDTQIAQQYYGDARKHIEVVDPTKREKSNSVIATTVSGDSPTALKRLSGGSNSSGSSSANTAIGGGGGGGGSENRNSGASSATSLRFKIYNDKIEPIKHASAGKHMSTSTTNAEAAGISGADRSSMRVSTAFSDESETAGDAKYPEPTVTPIQTPRINRNSDTPSTDTNYTSNDTSGISYEAPLAIAGSLHKSSSTSSSSPNSGHRSSSSVPSTPLRTQHANQQHGSSNLQRSGGENLQETKTDADGTRSTGGTNTTSTGFFDETMLKGGSRKSVAHSSMSSGELLQNLEHSYDYSKSNDNSGNSDDTNQNQTKATTAQQIKQSTPIHEFVIKDAKKSPPMSSPPQIDTYPADKPSQSGEDEVFGTSIPRPMGVPKSDSVGQNMTAGLDSKSELPVMLFKVQDRDIQRDSKFFDNSNSHGQRKSGGGDGGVGGEDENQSLSGCDSESAGNIRESVSGSVSGSGSGSGNGSGTRSGCSSRGRLTIGSLSEAGNSSRSSGSSIKQIISRHFRSIGESLNTDEKQPQPESNSQDPSQQQPLRSLNLVKDSPPILFDEKNHIIMPSSKFDQESQQEPTKQTIDYPWINWSLLMLLGLIVPPLYFVIPIGLMDRDYLGLRYANKPSKKFTTTQKIISLILGILWLLIVLAMIGVGIGLGVTRES</sequence>
<gene>
    <name evidence="4" type="ordered locus">CAALFM_C105900WA</name>
    <name evidence="3" type="ordered locus">orf19.9996</name>
</gene>
<feature type="region of interest" description="Disordered" evidence="1">
    <location>
        <begin position="607"/>
        <end position="708"/>
    </location>
</feature>
<feature type="compositionally biased region" description="Polar residues" evidence="1">
    <location>
        <begin position="751"/>
        <end position="761"/>
    </location>
</feature>
<feature type="compositionally biased region" description="Low complexity" evidence="1">
    <location>
        <begin position="130"/>
        <end position="142"/>
    </location>
</feature>
<feature type="transmembrane region" description="Helical" evidence="2">
    <location>
        <begin position="895"/>
        <end position="919"/>
    </location>
</feature>
<reference evidence="4 5" key="2">
    <citation type="journal article" date="2007" name="Genome Biol.">
        <title>Assembly of the Candida albicans genome into sixteen supercontigs aligned on the eight chromosomes.</title>
        <authorList>
            <person name="van het Hoog M."/>
            <person name="Rast T.J."/>
            <person name="Martchenko M."/>
            <person name="Grindle S."/>
            <person name="Dignard D."/>
            <person name="Hogues H."/>
            <person name="Cuomo C."/>
            <person name="Berriman M."/>
            <person name="Scherer S."/>
            <person name="Magee B.B."/>
            <person name="Whiteway M."/>
            <person name="Chibana H."/>
            <person name="Nantel A."/>
            <person name="Magee P.T."/>
        </authorList>
    </citation>
    <scope>GENOME REANNOTATION</scope>
    <source>
        <strain evidence="5">SC5314 / ATCC MYA-2876</strain>
    </source>
</reference>
<dbReference type="eggNOG" id="ENOG502RWFX">
    <property type="taxonomic scope" value="Eukaryota"/>
</dbReference>
<feature type="compositionally biased region" description="Low complexity" evidence="1">
    <location>
        <begin position="25"/>
        <end position="59"/>
    </location>
</feature>
<dbReference type="CGD" id="CAL0000188476">
    <property type="gene designation" value="orf19.9996"/>
</dbReference>
<keyword evidence="5" id="KW-1185">Reference proteome</keyword>
<feature type="compositionally biased region" description="Low complexity" evidence="1">
    <location>
        <begin position="786"/>
        <end position="814"/>
    </location>
</feature>
<keyword evidence="2" id="KW-1133">Transmembrane helix</keyword>
<dbReference type="Proteomes" id="UP000000559">
    <property type="component" value="Chromosome 1"/>
</dbReference>
<name>A0A1D8PDN5_CANAL</name>
<feature type="compositionally biased region" description="Gly residues" evidence="1">
    <location>
        <begin position="736"/>
        <end position="745"/>
    </location>
</feature>
<feature type="region of interest" description="Disordered" evidence="1">
    <location>
        <begin position="1"/>
        <end position="59"/>
    </location>
</feature>
<feature type="compositionally biased region" description="Low complexity" evidence="1">
    <location>
        <begin position="561"/>
        <end position="573"/>
    </location>
</feature>
<reference evidence="4 5" key="3">
    <citation type="journal article" date="2013" name="Genome Biol.">
        <title>Assembly of a phased diploid Candida albicans genome facilitates allele-specific measurements and provides a simple model for repeat and indel structure.</title>
        <authorList>
            <person name="Muzzey D."/>
            <person name="Schwartz K."/>
            <person name="Weissman J.S."/>
            <person name="Sherlock G."/>
        </authorList>
    </citation>
    <scope>NUCLEOTIDE SEQUENCE [LARGE SCALE GENOMIC DNA]</scope>
    <source>
        <strain evidence="5">SC5314 / ATCC MYA-2876</strain>
    </source>
</reference>
<evidence type="ECO:0000313" key="3">
    <source>
        <dbReference type="CGD" id="CAL0000188476"/>
    </source>
</evidence>
<evidence type="ECO:0000313" key="5">
    <source>
        <dbReference type="Proteomes" id="UP000000559"/>
    </source>
</evidence>
<evidence type="ECO:0000256" key="1">
    <source>
        <dbReference type="SAM" id="MobiDB-lite"/>
    </source>
</evidence>
<feature type="compositionally biased region" description="Gly residues" evidence="1">
    <location>
        <begin position="376"/>
        <end position="385"/>
    </location>
</feature>
<evidence type="ECO:0000313" key="4">
    <source>
        <dbReference type="EMBL" id="AOW26254.1"/>
    </source>
</evidence>
<feature type="compositionally biased region" description="Basic and acidic residues" evidence="1">
    <location>
        <begin position="332"/>
        <end position="341"/>
    </location>
</feature>
<feature type="compositionally biased region" description="Low complexity" evidence="1">
    <location>
        <begin position="276"/>
        <end position="311"/>
    </location>
</feature>
<dbReference type="InParanoid" id="A0A1D8PDN5"/>
<dbReference type="OrthoDB" id="4096756at2759"/>
<feature type="region of interest" description="Disordered" evidence="1">
    <location>
        <begin position="722"/>
        <end position="814"/>
    </location>
</feature>
<feature type="region of interest" description="Disordered" evidence="1">
    <location>
        <begin position="77"/>
        <end position="211"/>
    </location>
</feature>
<dbReference type="SMR" id="A0A1D8PDN5"/>
<dbReference type="VEuPathDB" id="FungiDB:C1_05900W_A"/>
<feature type="region of interest" description="Disordered" evidence="1">
    <location>
        <begin position="332"/>
        <end position="393"/>
    </location>
</feature>
<feature type="compositionally biased region" description="Low complexity" evidence="1">
    <location>
        <begin position="361"/>
        <end position="375"/>
    </location>
</feature>
<feature type="compositionally biased region" description="Polar residues" evidence="1">
    <location>
        <begin position="837"/>
        <end position="850"/>
    </location>
</feature>
<feature type="compositionally biased region" description="Low complexity" evidence="1">
    <location>
        <begin position="473"/>
        <end position="489"/>
    </location>
</feature>
<feature type="region of interest" description="Disordered" evidence="1">
    <location>
        <begin position="830"/>
        <end position="850"/>
    </location>
</feature>
<feature type="compositionally biased region" description="Gly residues" evidence="1">
    <location>
        <begin position="773"/>
        <end position="785"/>
    </location>
</feature>
<protein>
    <submittedName>
        <fullName evidence="4">Uncharacterized protein</fullName>
    </submittedName>
</protein>
<organism evidence="4 5">
    <name type="scientific">Candida albicans (strain SC5314 / ATCC MYA-2876)</name>
    <name type="common">Yeast</name>
    <dbReference type="NCBI Taxonomy" id="237561"/>
    <lineage>
        <taxon>Eukaryota</taxon>
        <taxon>Fungi</taxon>
        <taxon>Dikarya</taxon>
        <taxon>Ascomycota</taxon>
        <taxon>Saccharomycotina</taxon>
        <taxon>Pichiomycetes</taxon>
        <taxon>Debaryomycetaceae</taxon>
        <taxon>Candida/Lodderomyces clade</taxon>
        <taxon>Candida</taxon>
    </lineage>
</organism>
<proteinExistence type="predicted"/>
<feature type="transmembrane region" description="Helical" evidence="2">
    <location>
        <begin position="943"/>
        <end position="968"/>
    </location>
</feature>
<feature type="compositionally biased region" description="Low complexity" evidence="1">
    <location>
        <begin position="502"/>
        <end position="526"/>
    </location>
</feature>
<feature type="compositionally biased region" description="Basic and acidic residues" evidence="1">
    <location>
        <begin position="87"/>
        <end position="97"/>
    </location>
</feature>
<feature type="compositionally biased region" description="Low complexity" evidence="1">
    <location>
        <begin position="608"/>
        <end position="638"/>
    </location>
</feature>
<dbReference type="KEGG" id="cal:CAALFM_C105900WA"/>
<feature type="compositionally biased region" description="Acidic residues" evidence="1">
    <location>
        <begin position="165"/>
        <end position="182"/>
    </location>
</feature>
<feature type="compositionally biased region" description="Polar residues" evidence="1">
    <location>
        <begin position="342"/>
        <end position="353"/>
    </location>
</feature>
<dbReference type="RefSeq" id="XP_718481.2">
    <property type="nucleotide sequence ID" value="XM_713388.2"/>
</dbReference>
<feature type="region of interest" description="Disordered" evidence="1">
    <location>
        <begin position="413"/>
        <end position="490"/>
    </location>
</feature>
<dbReference type="GeneID" id="3639866"/>
<evidence type="ECO:0000256" key="2">
    <source>
        <dbReference type="SAM" id="Phobius"/>
    </source>
</evidence>
<dbReference type="AlphaFoldDB" id="A0A1D8PDN5"/>
<feature type="region of interest" description="Disordered" evidence="1">
    <location>
        <begin position="276"/>
        <end position="312"/>
    </location>
</feature>
<reference evidence="4 5" key="1">
    <citation type="journal article" date="2004" name="Proc. Natl. Acad. Sci. U.S.A.">
        <title>The diploid genome sequence of Candida albicans.</title>
        <authorList>
            <person name="Jones T."/>
            <person name="Federspiel N.A."/>
            <person name="Chibana H."/>
            <person name="Dungan J."/>
            <person name="Kalman S."/>
            <person name="Magee B.B."/>
            <person name="Newport G."/>
            <person name="Thorstenson Y.R."/>
            <person name="Agabian N."/>
            <person name="Magee P.T."/>
            <person name="Davis R.W."/>
            <person name="Scherer S."/>
        </authorList>
    </citation>
    <scope>NUCLEOTIDE SEQUENCE [LARGE SCALE GENOMIC DNA]</scope>
    <source>
        <strain evidence="5">SC5314 / ATCC MYA-2876</strain>
    </source>
</reference>
<keyword evidence="2" id="KW-0472">Membrane</keyword>
<feature type="compositionally biased region" description="Polar residues" evidence="1">
    <location>
        <begin position="528"/>
        <end position="551"/>
    </location>
</feature>
<feature type="region of interest" description="Disordered" evidence="1">
    <location>
        <begin position="502"/>
        <end position="578"/>
    </location>
</feature>
<keyword evidence="2" id="KW-0812">Transmembrane</keyword>